<organism evidence="7 9">
    <name type="scientific">[Clostridium] leptum DSM 753</name>
    <dbReference type="NCBI Taxonomy" id="428125"/>
    <lineage>
        <taxon>Bacteria</taxon>
        <taxon>Bacillati</taxon>
        <taxon>Bacillota</taxon>
        <taxon>Clostridia</taxon>
        <taxon>Eubacteriales</taxon>
        <taxon>Oscillospiraceae</taxon>
        <taxon>Oscillospiraceae incertae sedis</taxon>
    </lineage>
</organism>
<dbReference type="SUPFAM" id="SSF52283">
    <property type="entry name" value="Formate/glycerate dehydrogenase catalytic domain-like"/>
    <property type="match status" value="1"/>
</dbReference>
<evidence type="ECO:0000256" key="4">
    <source>
        <dbReference type="RuleBase" id="RU003719"/>
    </source>
</evidence>
<gene>
    <name evidence="7" type="primary">pdxB</name>
    <name evidence="8" type="ORF">CH238_02235</name>
    <name evidence="7" type="ORF">CLOLEP_03067</name>
</gene>
<evidence type="ECO:0000259" key="5">
    <source>
        <dbReference type="Pfam" id="PF00389"/>
    </source>
</evidence>
<dbReference type="InterPro" id="IPR006139">
    <property type="entry name" value="D-isomer_2_OHA_DH_cat_dom"/>
</dbReference>
<feature type="domain" description="D-isomer specific 2-hydroxyacid dehydrogenase catalytic" evidence="5">
    <location>
        <begin position="22"/>
        <end position="317"/>
    </location>
</feature>
<sequence>MKIVVLDGYTENPGDLSWDDLKALGDLTVYDRTAADQIVNRIGDAEAVYTNKTPISAETLAACPNLKFIGVLATGYNIVDVSSAKEHGVVVSNIPTYGTDAVGQFAIAMLLEICHHIGHHDQAVHQGRWENNQDWCFWDYPLIELAGKNMGIIGFGRIGRTTARIAKALGMNILAYDAYRPDDRLLEGYQFTGLDNLLSQSDVISLHCPLFPETQGLINRDTISKMKDGVIILNNSRGPLIVEQDLADALNSGKVYAAGLDVVSTEPIKGDNPLLKAKNCLITPHISWAPKESRQRLMNIAVENLRQFQKGAPVNVVSK</sequence>
<dbReference type="SUPFAM" id="SSF51735">
    <property type="entry name" value="NAD(P)-binding Rossmann-fold domains"/>
    <property type="match status" value="1"/>
</dbReference>
<dbReference type="OrthoDB" id="9805416at2"/>
<comment type="caution">
    <text evidence="7">The sequence shown here is derived from an EMBL/GenBank/DDBJ whole genome shotgun (WGS) entry which is preliminary data.</text>
</comment>
<dbReference type="HOGENOM" id="CLU_019796_1_3_9"/>
<dbReference type="EC" id="1.1.1.290" evidence="7"/>
<keyword evidence="10" id="KW-1185">Reference proteome</keyword>
<evidence type="ECO:0000259" key="6">
    <source>
        <dbReference type="Pfam" id="PF02826"/>
    </source>
</evidence>
<dbReference type="InterPro" id="IPR029752">
    <property type="entry name" value="D-isomer_DH_CS1"/>
</dbReference>
<accession>A7VWU4</accession>
<dbReference type="EMBL" id="ABCB02000020">
    <property type="protein sequence ID" value="EDO60241.1"/>
    <property type="molecule type" value="Genomic_DNA"/>
</dbReference>
<dbReference type="GO" id="GO:0033711">
    <property type="term" value="F:4-phosphoerythronate dehydrogenase activity"/>
    <property type="evidence" value="ECO:0007669"/>
    <property type="project" value="UniProtKB-EC"/>
</dbReference>
<feature type="domain" description="D-isomer specific 2-hydroxyacid dehydrogenase NAD-binding" evidence="6">
    <location>
        <begin position="107"/>
        <end position="287"/>
    </location>
</feature>
<dbReference type="Pfam" id="PF02826">
    <property type="entry name" value="2-Hacid_dh_C"/>
    <property type="match status" value="1"/>
</dbReference>
<dbReference type="InterPro" id="IPR006140">
    <property type="entry name" value="D-isomer_DH_NAD-bd"/>
</dbReference>
<dbReference type="PROSITE" id="PS00670">
    <property type="entry name" value="D_2_HYDROXYACID_DH_2"/>
    <property type="match status" value="1"/>
</dbReference>
<dbReference type="InterPro" id="IPR029753">
    <property type="entry name" value="D-isomer_DH_CS"/>
</dbReference>
<dbReference type="PANTHER" id="PTHR43761">
    <property type="entry name" value="D-ISOMER SPECIFIC 2-HYDROXYACID DEHYDROGENASE FAMILY PROTEIN (AFU_ORTHOLOGUE AFUA_1G13630)"/>
    <property type="match status" value="1"/>
</dbReference>
<name>A7VWU4_9FIRM</name>
<reference evidence="7 9" key="2">
    <citation type="submission" date="2007-08" db="EMBL/GenBank/DDBJ databases">
        <authorList>
            <person name="Fulton L."/>
            <person name="Clifton S."/>
            <person name="Fulton B."/>
            <person name="Xu J."/>
            <person name="Minx P."/>
            <person name="Pepin K.H."/>
            <person name="Johnson M."/>
            <person name="Thiruvilangam P."/>
            <person name="Bhonagiri V."/>
            <person name="Nash W.E."/>
            <person name="Wang C."/>
            <person name="Mardis E.R."/>
            <person name="Wilson R.K."/>
        </authorList>
    </citation>
    <scope>NUCLEOTIDE SEQUENCE [LARGE SCALE GENOMIC DNA]</scope>
    <source>
        <strain evidence="7 9">DSM 753</strain>
    </source>
</reference>
<evidence type="ECO:0000313" key="10">
    <source>
        <dbReference type="Proteomes" id="UP000220611"/>
    </source>
</evidence>
<keyword evidence="2 4" id="KW-0560">Oxidoreductase</keyword>
<dbReference type="FunFam" id="3.40.50.720:FF:000203">
    <property type="entry name" value="D-3-phosphoglycerate dehydrogenase (SerA)"/>
    <property type="match status" value="1"/>
</dbReference>
<evidence type="ECO:0000313" key="7">
    <source>
        <dbReference type="EMBL" id="EDO60241.1"/>
    </source>
</evidence>
<protein>
    <submittedName>
        <fullName evidence="7">4-phosphoerythronate dehydrogenase</fullName>
        <ecNumber evidence="7">1.1.1.290</ecNumber>
    </submittedName>
    <submittedName>
        <fullName evidence="8">Glycerate dehydrogenase</fullName>
    </submittedName>
</protein>
<dbReference type="Gene3D" id="3.40.50.720">
    <property type="entry name" value="NAD(P)-binding Rossmann-like Domain"/>
    <property type="match status" value="2"/>
</dbReference>
<comment type="similarity">
    <text evidence="1 4">Belongs to the D-isomer specific 2-hydroxyacid dehydrogenase family.</text>
</comment>
<reference evidence="7 9" key="1">
    <citation type="submission" date="2007-08" db="EMBL/GenBank/DDBJ databases">
        <title>Draft genome sequence of Clostridium leptum (DSM 753).</title>
        <authorList>
            <person name="Sudarsanam P."/>
            <person name="Ley R."/>
            <person name="Guruge J."/>
            <person name="Turnbaugh P.J."/>
            <person name="Mahowald M."/>
            <person name="Liep D."/>
            <person name="Gordon J."/>
        </authorList>
    </citation>
    <scope>NUCLEOTIDE SEQUENCE [LARGE SCALE GENOMIC DNA]</scope>
    <source>
        <strain evidence="7 9">DSM 753</strain>
    </source>
</reference>
<dbReference type="AlphaFoldDB" id="A7VWU4"/>
<dbReference type="Pfam" id="PF00389">
    <property type="entry name" value="2-Hacid_dh"/>
    <property type="match status" value="1"/>
</dbReference>
<reference evidence="8 10" key="3">
    <citation type="submission" date="2017-07" db="EMBL/GenBank/DDBJ databases">
        <title>Prevalence of linear plasmids in Cutibacterium (Propionibacterium) acnes isolates obtained from prostatic tissue.</title>
        <authorList>
            <person name="Davidsson S."/>
            <person name="Carlsson J."/>
            <person name="Molling P."/>
            <person name="Andren O."/>
            <person name="Andersson S.-O."/>
            <person name="Brzuszkiewicz E."/>
            <person name="Poehlein A."/>
            <person name="Al-Zeer M."/>
            <person name="Brinkmann V."/>
            <person name="Scavenius C."/>
            <person name="Nazipi S."/>
            <person name="Soderquist B."/>
            <person name="Bruggemann H."/>
        </authorList>
    </citation>
    <scope>NUCLEOTIDE SEQUENCE [LARGE SCALE GENOMIC DNA]</scope>
    <source>
        <strain evidence="8 10">DSM 753</strain>
    </source>
</reference>
<dbReference type="InterPro" id="IPR036291">
    <property type="entry name" value="NAD(P)-bd_dom_sf"/>
</dbReference>
<dbReference type="PROSITE" id="PS00671">
    <property type="entry name" value="D_2_HYDROXYACID_DH_3"/>
    <property type="match status" value="1"/>
</dbReference>
<evidence type="ECO:0000313" key="8">
    <source>
        <dbReference type="EMBL" id="PEQ25835.1"/>
    </source>
</evidence>
<dbReference type="GO" id="GO:0051287">
    <property type="term" value="F:NAD binding"/>
    <property type="evidence" value="ECO:0007669"/>
    <property type="project" value="InterPro"/>
</dbReference>
<dbReference type="PANTHER" id="PTHR43761:SF1">
    <property type="entry name" value="D-ISOMER SPECIFIC 2-HYDROXYACID DEHYDROGENASE CATALYTIC DOMAIN-CONTAINING PROTEIN-RELATED"/>
    <property type="match status" value="1"/>
</dbReference>
<evidence type="ECO:0000256" key="3">
    <source>
        <dbReference type="ARBA" id="ARBA00023027"/>
    </source>
</evidence>
<keyword evidence="3" id="KW-0520">NAD</keyword>
<dbReference type="Proteomes" id="UP000220611">
    <property type="component" value="Unassembled WGS sequence"/>
</dbReference>
<dbReference type="Proteomes" id="UP000003490">
    <property type="component" value="Unassembled WGS sequence"/>
</dbReference>
<evidence type="ECO:0000313" key="9">
    <source>
        <dbReference type="Proteomes" id="UP000003490"/>
    </source>
</evidence>
<dbReference type="InterPro" id="IPR050418">
    <property type="entry name" value="D-iso_2-hydroxyacid_DH_PdxB"/>
</dbReference>
<proteinExistence type="inferred from homology"/>
<evidence type="ECO:0000256" key="2">
    <source>
        <dbReference type="ARBA" id="ARBA00023002"/>
    </source>
</evidence>
<dbReference type="CDD" id="cd12162">
    <property type="entry name" value="2-Hacid_dh_4"/>
    <property type="match status" value="1"/>
</dbReference>
<dbReference type="EMBL" id="NOXF01000001">
    <property type="protein sequence ID" value="PEQ25835.1"/>
    <property type="molecule type" value="Genomic_DNA"/>
</dbReference>
<dbReference type="eggNOG" id="COG1052">
    <property type="taxonomic scope" value="Bacteria"/>
</dbReference>
<dbReference type="PROSITE" id="PS00065">
    <property type="entry name" value="D_2_HYDROXYACID_DH_1"/>
    <property type="match status" value="1"/>
</dbReference>
<evidence type="ECO:0000256" key="1">
    <source>
        <dbReference type="ARBA" id="ARBA00005854"/>
    </source>
</evidence>